<gene>
    <name evidence="6" type="ORF">J4E96_10785</name>
</gene>
<evidence type="ECO:0000256" key="1">
    <source>
        <dbReference type="ARBA" id="ARBA00001946"/>
    </source>
</evidence>
<dbReference type="SUPFAM" id="SSF51604">
    <property type="entry name" value="Enolase C-terminal domain-like"/>
    <property type="match status" value="1"/>
</dbReference>
<dbReference type="Gene3D" id="3.30.390.10">
    <property type="entry name" value="Enolase-like, N-terminal domain"/>
    <property type="match status" value="1"/>
</dbReference>
<dbReference type="Pfam" id="PF02746">
    <property type="entry name" value="MR_MLE_N"/>
    <property type="match status" value="1"/>
</dbReference>
<keyword evidence="7" id="KW-1185">Reference proteome</keyword>
<dbReference type="InterPro" id="IPR029065">
    <property type="entry name" value="Enolase_C-like"/>
</dbReference>
<dbReference type="GO" id="GO:0000287">
    <property type="term" value="F:magnesium ion binding"/>
    <property type="evidence" value="ECO:0007669"/>
    <property type="project" value="TreeGrafter"/>
</dbReference>
<evidence type="ECO:0000313" key="7">
    <source>
        <dbReference type="Proteomes" id="UP000663937"/>
    </source>
</evidence>
<dbReference type="InterPro" id="IPR013342">
    <property type="entry name" value="Mandelate_racemase_C"/>
</dbReference>
<keyword evidence="2" id="KW-0479">Metal-binding</keyword>
<dbReference type="Proteomes" id="UP000663937">
    <property type="component" value="Chromosome"/>
</dbReference>
<dbReference type="PANTHER" id="PTHR13794">
    <property type="entry name" value="ENOLASE SUPERFAMILY, MANDELATE RACEMASE"/>
    <property type="match status" value="1"/>
</dbReference>
<protein>
    <submittedName>
        <fullName evidence="6">Mandelate racemase/muconate lactonizing enzyme family protein</fullName>
    </submittedName>
</protein>
<dbReference type="CDD" id="cd03316">
    <property type="entry name" value="MR_like"/>
    <property type="match status" value="1"/>
</dbReference>
<reference evidence="6" key="1">
    <citation type="submission" date="2021-03" db="EMBL/GenBank/DDBJ databases">
        <title>Pengzhenrongella sicca gen. nov., sp. nov., a new member of suborder Micrococcineae isolated from High-Arctic tundra soil.</title>
        <authorList>
            <person name="Peng F."/>
        </authorList>
    </citation>
    <scope>NUCLEOTIDE SEQUENCE</scope>
    <source>
        <strain evidence="6">LRZ-2</strain>
    </source>
</reference>
<accession>A0A8A4Z903</accession>
<dbReference type="InterPro" id="IPR036849">
    <property type="entry name" value="Enolase-like_C_sf"/>
</dbReference>
<dbReference type="EMBL" id="CP071868">
    <property type="protein sequence ID" value="QTE27901.1"/>
    <property type="molecule type" value="Genomic_DNA"/>
</dbReference>
<dbReference type="Pfam" id="PF13378">
    <property type="entry name" value="MR_MLE_C"/>
    <property type="match status" value="1"/>
</dbReference>
<evidence type="ECO:0000256" key="2">
    <source>
        <dbReference type="ARBA" id="ARBA00022723"/>
    </source>
</evidence>
<dbReference type="AlphaFoldDB" id="A0A8A4Z903"/>
<evidence type="ECO:0000313" key="6">
    <source>
        <dbReference type="EMBL" id="QTE27901.1"/>
    </source>
</evidence>
<dbReference type="RefSeq" id="WP_227422122.1">
    <property type="nucleotide sequence ID" value="NZ_CP071868.1"/>
</dbReference>
<dbReference type="SFLD" id="SFLDS00001">
    <property type="entry name" value="Enolase"/>
    <property type="match status" value="1"/>
</dbReference>
<dbReference type="KEGG" id="psic:J4E96_10785"/>
<dbReference type="Gene3D" id="3.20.20.120">
    <property type="entry name" value="Enolase-like C-terminal domain"/>
    <property type="match status" value="1"/>
</dbReference>
<evidence type="ECO:0000256" key="3">
    <source>
        <dbReference type="ARBA" id="ARBA00022842"/>
    </source>
</evidence>
<sequence length="379" mass="40831">MKITGFRLITTYHHWGRPVGDVNGYISEGITEVPLVILETDSGLEGVGLGSHSDIARLFPAIEGQDPRATSSLYDRMLAFVFKSGHGGATFGGIGSLDMALWDLKAKMANEPLWRTLGARDRFVPGYASALEIAVTDDDLAALYSGWVERGFTSAKVKGGRDLDHDLVRLKAVRELFRANTAKPAMMFDANESWNRKQAIRYICALEDQMDLTWVEEPLRRWDAEGLALVSRSVRASIATGENLTGLEQFRPLLDAGAVDIVQTGSVWGITHFLRAATVAHSRDLPISPVGYLTNPVAHAAACVPNHLSTEVQDLSSPFGLTVDQVISDGGIVLGDTPGIGIVIDEPAIGAAQASSGWSTPAGPHVRPDRAGLRLIPEQ</sequence>
<dbReference type="InterPro" id="IPR013341">
    <property type="entry name" value="Mandelate_racemase_N_dom"/>
</dbReference>
<name>A0A8A4Z903_9MICO</name>
<evidence type="ECO:0000256" key="4">
    <source>
        <dbReference type="SAM" id="MobiDB-lite"/>
    </source>
</evidence>
<organism evidence="6 7">
    <name type="scientific">Pengzhenrongella sicca</name>
    <dbReference type="NCBI Taxonomy" id="2819238"/>
    <lineage>
        <taxon>Bacteria</taxon>
        <taxon>Bacillati</taxon>
        <taxon>Actinomycetota</taxon>
        <taxon>Actinomycetes</taxon>
        <taxon>Micrococcales</taxon>
        <taxon>Pengzhenrongella</taxon>
    </lineage>
</organism>
<evidence type="ECO:0000259" key="5">
    <source>
        <dbReference type="SMART" id="SM00922"/>
    </source>
</evidence>
<keyword evidence="3" id="KW-0460">Magnesium</keyword>
<dbReference type="InterPro" id="IPR046945">
    <property type="entry name" value="RHMD-like"/>
</dbReference>
<dbReference type="GO" id="GO:0016052">
    <property type="term" value="P:carbohydrate catabolic process"/>
    <property type="evidence" value="ECO:0007669"/>
    <property type="project" value="TreeGrafter"/>
</dbReference>
<dbReference type="PANTHER" id="PTHR13794:SF58">
    <property type="entry name" value="MITOCHONDRIAL ENOLASE SUPERFAMILY MEMBER 1"/>
    <property type="match status" value="1"/>
</dbReference>
<dbReference type="SUPFAM" id="SSF54826">
    <property type="entry name" value="Enolase N-terminal domain-like"/>
    <property type="match status" value="1"/>
</dbReference>
<feature type="region of interest" description="Disordered" evidence="4">
    <location>
        <begin position="354"/>
        <end position="379"/>
    </location>
</feature>
<comment type="cofactor">
    <cofactor evidence="1">
        <name>Mg(2+)</name>
        <dbReference type="ChEBI" id="CHEBI:18420"/>
    </cofactor>
</comment>
<dbReference type="InterPro" id="IPR029017">
    <property type="entry name" value="Enolase-like_N"/>
</dbReference>
<feature type="domain" description="Mandelate racemase/muconate lactonizing enzyme C-terminal" evidence="5">
    <location>
        <begin position="137"/>
        <end position="237"/>
    </location>
</feature>
<dbReference type="SMART" id="SM00922">
    <property type="entry name" value="MR_MLE"/>
    <property type="match status" value="1"/>
</dbReference>
<proteinExistence type="predicted"/>
<dbReference type="GO" id="GO:0016836">
    <property type="term" value="F:hydro-lyase activity"/>
    <property type="evidence" value="ECO:0007669"/>
    <property type="project" value="TreeGrafter"/>
</dbReference>